<dbReference type="EMBL" id="BARW01004324">
    <property type="protein sequence ID" value="GAI61869.1"/>
    <property type="molecule type" value="Genomic_DNA"/>
</dbReference>
<accession>X1S239</accession>
<dbReference type="AlphaFoldDB" id="X1S239"/>
<organism evidence="1">
    <name type="scientific">marine sediment metagenome</name>
    <dbReference type="NCBI Taxonomy" id="412755"/>
    <lineage>
        <taxon>unclassified sequences</taxon>
        <taxon>metagenomes</taxon>
        <taxon>ecological metagenomes</taxon>
    </lineage>
</organism>
<gene>
    <name evidence="1" type="ORF">S12H4_10220</name>
</gene>
<evidence type="ECO:0000313" key="1">
    <source>
        <dbReference type="EMBL" id="GAI61869.1"/>
    </source>
</evidence>
<protein>
    <submittedName>
        <fullName evidence="1">Uncharacterized protein</fullName>
    </submittedName>
</protein>
<comment type="caution">
    <text evidence="1">The sequence shown here is derived from an EMBL/GenBank/DDBJ whole genome shotgun (WGS) entry which is preliminary data.</text>
</comment>
<reference evidence="1" key="1">
    <citation type="journal article" date="2014" name="Front. Microbiol.">
        <title>High frequency of phylogenetically diverse reductive dehalogenase-homologous genes in deep subseafloor sedimentary metagenomes.</title>
        <authorList>
            <person name="Kawai M."/>
            <person name="Futagami T."/>
            <person name="Toyoda A."/>
            <person name="Takaki Y."/>
            <person name="Nishi S."/>
            <person name="Hori S."/>
            <person name="Arai W."/>
            <person name="Tsubouchi T."/>
            <person name="Morono Y."/>
            <person name="Uchiyama I."/>
            <person name="Ito T."/>
            <person name="Fujiyama A."/>
            <person name="Inagaki F."/>
            <person name="Takami H."/>
        </authorList>
    </citation>
    <scope>NUCLEOTIDE SEQUENCE</scope>
    <source>
        <strain evidence="1">Expedition CK06-06</strain>
    </source>
</reference>
<name>X1S239_9ZZZZ</name>
<proteinExistence type="predicted"/>
<sequence>MADYKMHIEAEYEAIENTLSSLPDKSLYQLSKLEVAGVATLIHNFSTACR</sequence>